<feature type="region of interest" description="Disordered" evidence="1">
    <location>
        <begin position="70"/>
        <end position="90"/>
    </location>
</feature>
<protein>
    <submittedName>
        <fullName evidence="2">Uncharacterized protein</fullName>
    </submittedName>
</protein>
<evidence type="ECO:0000313" key="2">
    <source>
        <dbReference type="EMBL" id="KAJ8390298.1"/>
    </source>
</evidence>
<keyword evidence="3" id="KW-1185">Reference proteome</keyword>
<proteinExistence type="predicted"/>
<dbReference type="AlphaFoldDB" id="A0AAD7WB79"/>
<gene>
    <name evidence="2" type="ORF">AAFF_G00108670</name>
</gene>
<accession>A0AAD7WB79</accession>
<name>A0AAD7WB79_9TELE</name>
<comment type="caution">
    <text evidence="2">The sequence shown here is derived from an EMBL/GenBank/DDBJ whole genome shotgun (WGS) entry which is preliminary data.</text>
</comment>
<dbReference type="EMBL" id="JAINUG010000171">
    <property type="protein sequence ID" value="KAJ8390298.1"/>
    <property type="molecule type" value="Genomic_DNA"/>
</dbReference>
<reference evidence="2" key="1">
    <citation type="journal article" date="2023" name="Science">
        <title>Genome structures resolve the early diversification of teleost fishes.</title>
        <authorList>
            <person name="Parey E."/>
            <person name="Louis A."/>
            <person name="Montfort J."/>
            <person name="Bouchez O."/>
            <person name="Roques C."/>
            <person name="Iampietro C."/>
            <person name="Lluch J."/>
            <person name="Castinel A."/>
            <person name="Donnadieu C."/>
            <person name="Desvignes T."/>
            <person name="Floi Bucao C."/>
            <person name="Jouanno E."/>
            <person name="Wen M."/>
            <person name="Mejri S."/>
            <person name="Dirks R."/>
            <person name="Jansen H."/>
            <person name="Henkel C."/>
            <person name="Chen W.J."/>
            <person name="Zahm M."/>
            <person name="Cabau C."/>
            <person name="Klopp C."/>
            <person name="Thompson A.W."/>
            <person name="Robinson-Rechavi M."/>
            <person name="Braasch I."/>
            <person name="Lecointre G."/>
            <person name="Bobe J."/>
            <person name="Postlethwait J.H."/>
            <person name="Berthelot C."/>
            <person name="Roest Crollius H."/>
            <person name="Guiguen Y."/>
        </authorList>
    </citation>
    <scope>NUCLEOTIDE SEQUENCE</scope>
    <source>
        <strain evidence="2">NC1722</strain>
    </source>
</reference>
<dbReference type="Proteomes" id="UP001221898">
    <property type="component" value="Unassembled WGS sequence"/>
</dbReference>
<sequence>MGGLALAAGDGQEEFFGTGGTPAFWGEELAGRPNWHATHPGMLRHHGNQFAQTVHQRQQCVRTLPALNRNGPTSPCLKSEQPSITQAAVGRRVPQITASVKNSTHRTIGAPFRVSWLRP</sequence>
<evidence type="ECO:0000256" key="1">
    <source>
        <dbReference type="SAM" id="MobiDB-lite"/>
    </source>
</evidence>
<evidence type="ECO:0000313" key="3">
    <source>
        <dbReference type="Proteomes" id="UP001221898"/>
    </source>
</evidence>
<organism evidence="2 3">
    <name type="scientific">Aldrovandia affinis</name>
    <dbReference type="NCBI Taxonomy" id="143900"/>
    <lineage>
        <taxon>Eukaryota</taxon>
        <taxon>Metazoa</taxon>
        <taxon>Chordata</taxon>
        <taxon>Craniata</taxon>
        <taxon>Vertebrata</taxon>
        <taxon>Euteleostomi</taxon>
        <taxon>Actinopterygii</taxon>
        <taxon>Neopterygii</taxon>
        <taxon>Teleostei</taxon>
        <taxon>Notacanthiformes</taxon>
        <taxon>Halosauridae</taxon>
        <taxon>Aldrovandia</taxon>
    </lineage>
</organism>